<feature type="transmembrane region" description="Helical" evidence="1">
    <location>
        <begin position="80"/>
        <end position="100"/>
    </location>
</feature>
<comment type="caution">
    <text evidence="2">The sequence shown here is derived from an EMBL/GenBank/DDBJ whole genome shotgun (WGS) entry which is preliminary data.</text>
</comment>
<name>A0AAE4MD62_9EURY</name>
<proteinExistence type="predicted"/>
<sequence length="143" mass="15826">MLSYRIKRILFGIFILGIFWISIEVAQYTAAAESTLSLISLLYPVGLVLGFSTMLGAVLLDPRKPKDIDLLPLTRTSLGIMGVVGIAIMAVAGFLYYYLIVYSPEKVMVSTSAYSIGFLIGFIAVLIVYYLPEHLPHDEQQES</sequence>
<feature type="transmembrane region" description="Helical" evidence="1">
    <location>
        <begin position="41"/>
        <end position="60"/>
    </location>
</feature>
<dbReference type="EMBL" id="JAWDKA010000002">
    <property type="protein sequence ID" value="MDV0441343.1"/>
    <property type="molecule type" value="Genomic_DNA"/>
</dbReference>
<gene>
    <name evidence="2" type="ORF">McpAg1_05290</name>
</gene>
<dbReference type="RefSeq" id="WP_338093738.1">
    <property type="nucleotide sequence ID" value="NZ_JAWDKA010000002.1"/>
</dbReference>
<protein>
    <submittedName>
        <fullName evidence="2">Uncharacterized protein</fullName>
    </submittedName>
</protein>
<dbReference type="AlphaFoldDB" id="A0AAE4MD62"/>
<organism evidence="2 3">
    <name type="scientific">Methanorbis furvi</name>
    <dbReference type="NCBI Taxonomy" id="3028299"/>
    <lineage>
        <taxon>Archaea</taxon>
        <taxon>Methanobacteriati</taxon>
        <taxon>Methanobacteriota</taxon>
        <taxon>Stenosarchaea group</taxon>
        <taxon>Methanomicrobia</taxon>
        <taxon>Methanomicrobiales</taxon>
        <taxon>Methanocorpusculaceae</taxon>
        <taxon>Methanorbis</taxon>
    </lineage>
</organism>
<keyword evidence="1" id="KW-0812">Transmembrane</keyword>
<evidence type="ECO:0000313" key="2">
    <source>
        <dbReference type="EMBL" id="MDV0441343.1"/>
    </source>
</evidence>
<evidence type="ECO:0000313" key="3">
    <source>
        <dbReference type="Proteomes" id="UP001273136"/>
    </source>
</evidence>
<keyword evidence="1" id="KW-1133">Transmembrane helix</keyword>
<evidence type="ECO:0000256" key="1">
    <source>
        <dbReference type="SAM" id="Phobius"/>
    </source>
</evidence>
<keyword evidence="3" id="KW-1185">Reference proteome</keyword>
<feature type="transmembrane region" description="Helical" evidence="1">
    <location>
        <begin position="112"/>
        <end position="131"/>
    </location>
</feature>
<accession>A0AAE4MD62</accession>
<reference evidence="2" key="1">
    <citation type="submission" date="2023-06" db="EMBL/GenBank/DDBJ databases">
        <title>Genome sequence of Methancorpusculaceae sp. Ag1.</title>
        <authorList>
            <person name="Protasov E."/>
            <person name="Platt K."/>
            <person name="Poehlein A."/>
            <person name="Daniel R."/>
            <person name="Brune A."/>
        </authorList>
    </citation>
    <scope>NUCLEOTIDE SEQUENCE</scope>
    <source>
        <strain evidence="2">Ag1</strain>
    </source>
</reference>
<dbReference type="Proteomes" id="UP001273136">
    <property type="component" value="Unassembled WGS sequence"/>
</dbReference>
<keyword evidence="1" id="KW-0472">Membrane</keyword>